<dbReference type="PANTHER" id="PTHR33648">
    <property type="entry name" value="EMBRYO SAC 1"/>
    <property type="match status" value="1"/>
</dbReference>
<protein>
    <submittedName>
        <fullName evidence="2">Uncharacterized protein</fullName>
    </submittedName>
</protein>
<name>A0A8J5L8F2_ZINOF</name>
<keyword evidence="3" id="KW-1185">Reference proteome</keyword>
<evidence type="ECO:0000313" key="2">
    <source>
        <dbReference type="EMBL" id="KAG6503831.1"/>
    </source>
</evidence>
<dbReference type="PANTHER" id="PTHR33648:SF15">
    <property type="entry name" value="OS04G0572800 PROTEIN"/>
    <property type="match status" value="1"/>
</dbReference>
<gene>
    <name evidence="2" type="ORF">ZIOFF_036155</name>
</gene>
<evidence type="ECO:0000313" key="3">
    <source>
        <dbReference type="Proteomes" id="UP000734854"/>
    </source>
</evidence>
<evidence type="ECO:0000256" key="1">
    <source>
        <dbReference type="SAM" id="MobiDB-lite"/>
    </source>
</evidence>
<organism evidence="2 3">
    <name type="scientific">Zingiber officinale</name>
    <name type="common">Ginger</name>
    <name type="synonym">Amomum zingiber</name>
    <dbReference type="NCBI Taxonomy" id="94328"/>
    <lineage>
        <taxon>Eukaryota</taxon>
        <taxon>Viridiplantae</taxon>
        <taxon>Streptophyta</taxon>
        <taxon>Embryophyta</taxon>
        <taxon>Tracheophyta</taxon>
        <taxon>Spermatophyta</taxon>
        <taxon>Magnoliopsida</taxon>
        <taxon>Liliopsida</taxon>
        <taxon>Zingiberales</taxon>
        <taxon>Zingiberaceae</taxon>
        <taxon>Zingiber</taxon>
    </lineage>
</organism>
<proteinExistence type="predicted"/>
<dbReference type="EMBL" id="JACMSC010000010">
    <property type="protein sequence ID" value="KAG6503831.1"/>
    <property type="molecule type" value="Genomic_DNA"/>
</dbReference>
<dbReference type="Proteomes" id="UP000734854">
    <property type="component" value="Unassembled WGS sequence"/>
</dbReference>
<accession>A0A8J5L8F2</accession>
<feature type="region of interest" description="Disordered" evidence="1">
    <location>
        <begin position="251"/>
        <end position="272"/>
    </location>
</feature>
<reference evidence="2 3" key="1">
    <citation type="submission" date="2020-08" db="EMBL/GenBank/DDBJ databases">
        <title>Plant Genome Project.</title>
        <authorList>
            <person name="Zhang R.-G."/>
        </authorList>
    </citation>
    <scope>NUCLEOTIDE SEQUENCE [LARGE SCALE GENOMIC DNA]</scope>
    <source>
        <tissue evidence="2">Rhizome</tissue>
    </source>
</reference>
<sequence length="272" mass="30579">MIWRQLDSAAVRQFQRVFICSSQIRDEGCRFLCVVFSWKGRLRFSQLRLDFVYPLGLKTAHHKEARDRDENIVFTNRFTPSITFDYLDIHLELQHQGRRGLEYHIDQRGIPHRDLSVEAFQGCPRLPEEAVAEGLSLVHSDLANVVAHPPLTVREATTVQGAKVAERWCEELYMMSEGETVHTIGDKCSDPFIVECNSHADRSNEVGKQKARGRGVDHLREEVASDGAEKDDGVQTEEKPLVLVAAGGGFGEELSAGEDGVVDELGPGQRRR</sequence>
<comment type="caution">
    <text evidence="2">The sequence shown here is derived from an EMBL/GenBank/DDBJ whole genome shotgun (WGS) entry which is preliminary data.</text>
</comment>
<dbReference type="AlphaFoldDB" id="A0A8J5L8F2"/>